<organism evidence="2 3">
    <name type="scientific">Rariglobus hedericola</name>
    <dbReference type="NCBI Taxonomy" id="2597822"/>
    <lineage>
        <taxon>Bacteria</taxon>
        <taxon>Pseudomonadati</taxon>
        <taxon>Verrucomicrobiota</taxon>
        <taxon>Opitutia</taxon>
        <taxon>Opitutales</taxon>
        <taxon>Opitutaceae</taxon>
        <taxon>Rariglobus</taxon>
    </lineage>
</organism>
<sequence>MQQSNLKTKELLAVLDNNDGERALCEFLVINPYVLLESLRYIGNPTRIIAQFPLGNDFISDFVVIAPFSGAFEIKFIEIEPPKSPFFNQNGSLSQRANKALEQVNSWKTYITKNRPQLLRDLKRYANEKDLIRKHNVDDALTCSAGIEIHHPQIALYFTFDIIMSRRSLLDARDLEKKAEFKNNNDVSLISCDRLLQGAERIDRNPQIY</sequence>
<name>A0A556QDI8_9BACT</name>
<protein>
    <submittedName>
        <fullName evidence="2">DUF4263 domain-containing protein</fullName>
    </submittedName>
</protein>
<evidence type="ECO:0000313" key="3">
    <source>
        <dbReference type="Proteomes" id="UP000315648"/>
    </source>
</evidence>
<dbReference type="AlphaFoldDB" id="A0A556QDI8"/>
<dbReference type="Pfam" id="PF14082">
    <property type="entry name" value="SduA_C"/>
    <property type="match status" value="1"/>
</dbReference>
<dbReference type="Proteomes" id="UP000315648">
    <property type="component" value="Unassembled WGS sequence"/>
</dbReference>
<accession>A0A556QDI8</accession>
<dbReference type="RefSeq" id="WP_144354322.1">
    <property type="nucleotide sequence ID" value="NZ_CBCRVV010000028.1"/>
</dbReference>
<dbReference type="InterPro" id="IPR025359">
    <property type="entry name" value="SduA_C"/>
</dbReference>
<dbReference type="EMBL" id="VMBG01000005">
    <property type="protein sequence ID" value="TSJ74723.1"/>
    <property type="molecule type" value="Genomic_DNA"/>
</dbReference>
<evidence type="ECO:0000259" key="1">
    <source>
        <dbReference type="Pfam" id="PF14082"/>
    </source>
</evidence>
<proteinExistence type="predicted"/>
<feature type="domain" description="Shedu protein SduA C-terminal" evidence="1">
    <location>
        <begin position="21"/>
        <end position="196"/>
    </location>
</feature>
<comment type="caution">
    <text evidence="2">The sequence shown here is derived from an EMBL/GenBank/DDBJ whole genome shotgun (WGS) entry which is preliminary data.</text>
</comment>
<reference evidence="2 3" key="1">
    <citation type="submission" date="2019-07" db="EMBL/GenBank/DDBJ databases">
        <title>Description of 53C-WASEF.</title>
        <authorList>
            <person name="Pitt A."/>
            <person name="Hahn M.W."/>
        </authorList>
    </citation>
    <scope>NUCLEOTIDE SEQUENCE [LARGE SCALE GENOMIC DNA]</scope>
    <source>
        <strain evidence="2 3">53C-WASEF</strain>
    </source>
</reference>
<evidence type="ECO:0000313" key="2">
    <source>
        <dbReference type="EMBL" id="TSJ74723.1"/>
    </source>
</evidence>
<keyword evidence="3" id="KW-1185">Reference proteome</keyword>
<gene>
    <name evidence="2" type="ORF">FPL22_17420</name>
</gene>
<dbReference type="OrthoDB" id="1358919at2"/>